<protein>
    <submittedName>
        <fullName evidence="2">Uncharacterized protein</fullName>
    </submittedName>
</protein>
<sequence length="88" mass="9704">MTPAKVVDGGWSTDEKGWKLDPSQAEHVRKVNAEAMARIDRTHTGYPVCGLCGQRVIKLDRFGLCSKVSQPHQDDRAAARADEKAANR</sequence>
<reference evidence="2" key="1">
    <citation type="submission" date="2021-04" db="EMBL/GenBank/DDBJ databases">
        <title>Microbacterium tenobrionis sp. nov. and Microbacterium allomyrinae sp. nov., isolated from larvae of Tenobrio molitor and Allomyrina dichotoma, respectively.</title>
        <authorList>
            <person name="Lee S.D."/>
        </authorList>
    </citation>
    <scope>NUCLEOTIDE SEQUENCE</scope>
    <source>
        <strain evidence="2">BWT-G7</strain>
    </source>
</reference>
<evidence type="ECO:0000313" key="2">
    <source>
        <dbReference type="EMBL" id="MCC2030638.1"/>
    </source>
</evidence>
<name>A0A9X1LS32_9MICO</name>
<dbReference type="EMBL" id="JAGTTN010000001">
    <property type="protein sequence ID" value="MCC2030638.1"/>
    <property type="molecule type" value="Genomic_DNA"/>
</dbReference>
<evidence type="ECO:0000313" key="3">
    <source>
        <dbReference type="Proteomes" id="UP001139354"/>
    </source>
</evidence>
<feature type="compositionally biased region" description="Basic and acidic residues" evidence="1">
    <location>
        <begin position="72"/>
        <end position="88"/>
    </location>
</feature>
<gene>
    <name evidence="2" type="ORF">KEC57_00395</name>
</gene>
<dbReference type="AlphaFoldDB" id="A0A9X1LS32"/>
<keyword evidence="3" id="KW-1185">Reference proteome</keyword>
<accession>A0A9X1LS32</accession>
<dbReference type="Proteomes" id="UP001139354">
    <property type="component" value="Unassembled WGS sequence"/>
</dbReference>
<feature type="region of interest" description="Disordered" evidence="1">
    <location>
        <begin position="69"/>
        <end position="88"/>
    </location>
</feature>
<proteinExistence type="predicted"/>
<evidence type="ECO:0000256" key="1">
    <source>
        <dbReference type="SAM" id="MobiDB-lite"/>
    </source>
</evidence>
<comment type="caution">
    <text evidence="2">The sequence shown here is derived from an EMBL/GenBank/DDBJ whole genome shotgun (WGS) entry which is preliminary data.</text>
</comment>
<dbReference type="RefSeq" id="WP_229382548.1">
    <property type="nucleotide sequence ID" value="NZ_JAGTTN010000001.1"/>
</dbReference>
<organism evidence="2 3">
    <name type="scientific">Microbacterium allomyrinae</name>
    <dbReference type="NCBI Taxonomy" id="2830666"/>
    <lineage>
        <taxon>Bacteria</taxon>
        <taxon>Bacillati</taxon>
        <taxon>Actinomycetota</taxon>
        <taxon>Actinomycetes</taxon>
        <taxon>Micrococcales</taxon>
        <taxon>Microbacteriaceae</taxon>
        <taxon>Microbacterium</taxon>
    </lineage>
</organism>